<keyword evidence="3" id="KW-0804">Transcription</keyword>
<dbReference type="SUPFAM" id="SSF48498">
    <property type="entry name" value="Tetracyclin repressor-like, C-terminal domain"/>
    <property type="match status" value="1"/>
</dbReference>
<dbReference type="OrthoDB" id="9796019at2"/>
<dbReference type="SUPFAM" id="SSF46689">
    <property type="entry name" value="Homeodomain-like"/>
    <property type="match status" value="1"/>
</dbReference>
<dbReference type="GO" id="GO:0000976">
    <property type="term" value="F:transcription cis-regulatory region binding"/>
    <property type="evidence" value="ECO:0007669"/>
    <property type="project" value="TreeGrafter"/>
</dbReference>
<evidence type="ECO:0000256" key="1">
    <source>
        <dbReference type="ARBA" id="ARBA00023015"/>
    </source>
</evidence>
<feature type="domain" description="HTH tetR-type" evidence="5">
    <location>
        <begin position="17"/>
        <end position="77"/>
    </location>
</feature>
<dbReference type="Pfam" id="PF16859">
    <property type="entry name" value="TetR_C_11"/>
    <property type="match status" value="1"/>
</dbReference>
<keyword evidence="7" id="KW-1185">Reference proteome</keyword>
<sequence>MPEIKRRTPTGAAVLRQDLTDSIVEAVLDELAEKGYQSLSMDAVARRAGVGKSALYRRWPSKLEMTVSTFAELGVPPAAIPDTGSFRGDLRAVLDAVLDWLGDPRIGPIFTDLLGVARTNESLARGLTDDIAAPRRALGMEVLDRAVARGEIPPDIDRELALDVFAAPVFWRLHARREPVTPEYLDQVADLMVKAFT</sequence>
<dbReference type="Proteomes" id="UP000198582">
    <property type="component" value="Unassembled WGS sequence"/>
</dbReference>
<gene>
    <name evidence="6" type="ORF">SAMN04489732_104320</name>
</gene>
<dbReference type="STRING" id="394193.SAMN04489732_104320"/>
<dbReference type="PANTHER" id="PTHR30055">
    <property type="entry name" value="HTH-TYPE TRANSCRIPTIONAL REGULATOR RUTR"/>
    <property type="match status" value="1"/>
</dbReference>
<organism evidence="6 7">
    <name type="scientific">Amycolatopsis saalfeldensis</name>
    <dbReference type="NCBI Taxonomy" id="394193"/>
    <lineage>
        <taxon>Bacteria</taxon>
        <taxon>Bacillati</taxon>
        <taxon>Actinomycetota</taxon>
        <taxon>Actinomycetes</taxon>
        <taxon>Pseudonocardiales</taxon>
        <taxon>Pseudonocardiaceae</taxon>
        <taxon>Amycolatopsis</taxon>
    </lineage>
</organism>
<evidence type="ECO:0000313" key="7">
    <source>
        <dbReference type="Proteomes" id="UP000198582"/>
    </source>
</evidence>
<evidence type="ECO:0000256" key="3">
    <source>
        <dbReference type="ARBA" id="ARBA00023163"/>
    </source>
</evidence>
<dbReference type="InterPro" id="IPR009057">
    <property type="entry name" value="Homeodomain-like_sf"/>
</dbReference>
<dbReference type="Gene3D" id="1.10.357.10">
    <property type="entry name" value="Tetracycline Repressor, domain 2"/>
    <property type="match status" value="1"/>
</dbReference>
<feature type="DNA-binding region" description="H-T-H motif" evidence="4">
    <location>
        <begin position="40"/>
        <end position="59"/>
    </location>
</feature>
<dbReference type="InterPro" id="IPR050109">
    <property type="entry name" value="HTH-type_TetR-like_transc_reg"/>
</dbReference>
<dbReference type="InterPro" id="IPR001647">
    <property type="entry name" value="HTH_TetR"/>
</dbReference>
<dbReference type="Gene3D" id="1.10.10.60">
    <property type="entry name" value="Homeodomain-like"/>
    <property type="match status" value="1"/>
</dbReference>
<keyword evidence="2 4" id="KW-0238">DNA-binding</keyword>
<accession>A0A1H8VV07</accession>
<dbReference type="RefSeq" id="WP_091616900.1">
    <property type="nucleotide sequence ID" value="NZ_FOEF01000004.1"/>
</dbReference>
<proteinExistence type="predicted"/>
<name>A0A1H8VV07_9PSEU</name>
<reference evidence="6 7" key="1">
    <citation type="submission" date="2016-10" db="EMBL/GenBank/DDBJ databases">
        <authorList>
            <person name="de Groot N.N."/>
        </authorList>
    </citation>
    <scope>NUCLEOTIDE SEQUENCE [LARGE SCALE GENOMIC DNA]</scope>
    <source>
        <strain evidence="6 7">DSM 44993</strain>
    </source>
</reference>
<dbReference type="AlphaFoldDB" id="A0A1H8VV07"/>
<dbReference type="PANTHER" id="PTHR30055:SF148">
    <property type="entry name" value="TETR-FAMILY TRANSCRIPTIONAL REGULATOR"/>
    <property type="match status" value="1"/>
</dbReference>
<dbReference type="EMBL" id="FOEF01000004">
    <property type="protein sequence ID" value="SEP19249.1"/>
    <property type="molecule type" value="Genomic_DNA"/>
</dbReference>
<protein>
    <submittedName>
        <fullName evidence="6">DNA-binding transcriptional regulator, AcrR family</fullName>
    </submittedName>
</protein>
<evidence type="ECO:0000313" key="6">
    <source>
        <dbReference type="EMBL" id="SEP19249.1"/>
    </source>
</evidence>
<dbReference type="Pfam" id="PF00440">
    <property type="entry name" value="TetR_N"/>
    <property type="match status" value="1"/>
</dbReference>
<dbReference type="InterPro" id="IPR036271">
    <property type="entry name" value="Tet_transcr_reg_TetR-rel_C_sf"/>
</dbReference>
<dbReference type="PROSITE" id="PS50977">
    <property type="entry name" value="HTH_TETR_2"/>
    <property type="match status" value="1"/>
</dbReference>
<dbReference type="PRINTS" id="PR00455">
    <property type="entry name" value="HTHTETR"/>
</dbReference>
<evidence type="ECO:0000259" key="5">
    <source>
        <dbReference type="PROSITE" id="PS50977"/>
    </source>
</evidence>
<evidence type="ECO:0000256" key="2">
    <source>
        <dbReference type="ARBA" id="ARBA00023125"/>
    </source>
</evidence>
<dbReference type="GO" id="GO:0003700">
    <property type="term" value="F:DNA-binding transcription factor activity"/>
    <property type="evidence" value="ECO:0007669"/>
    <property type="project" value="TreeGrafter"/>
</dbReference>
<keyword evidence="1" id="KW-0805">Transcription regulation</keyword>
<dbReference type="InterPro" id="IPR011075">
    <property type="entry name" value="TetR_C"/>
</dbReference>
<evidence type="ECO:0000256" key="4">
    <source>
        <dbReference type="PROSITE-ProRule" id="PRU00335"/>
    </source>
</evidence>